<dbReference type="SUPFAM" id="SSF81321">
    <property type="entry name" value="Family A G protein-coupled receptor-like"/>
    <property type="match status" value="1"/>
</dbReference>
<feature type="domain" description="G-protein coupled receptors family 1 profile" evidence="8">
    <location>
        <begin position="44"/>
        <end position="348"/>
    </location>
</feature>
<dbReference type="InterPro" id="IPR000276">
    <property type="entry name" value="GPCR_Rhodpsn"/>
</dbReference>
<dbReference type="PROSITE" id="PS00237">
    <property type="entry name" value="G_PROTEIN_RECEP_F1_1"/>
    <property type="match status" value="1"/>
</dbReference>
<keyword evidence="4 7" id="KW-0472">Membrane</keyword>
<evidence type="ECO:0000256" key="2">
    <source>
        <dbReference type="ARBA" id="ARBA00022692"/>
    </source>
</evidence>
<feature type="transmembrane region" description="Helical" evidence="7">
    <location>
        <begin position="32"/>
        <end position="56"/>
    </location>
</feature>
<feature type="transmembrane region" description="Helical" evidence="7">
    <location>
        <begin position="149"/>
        <end position="169"/>
    </location>
</feature>
<keyword evidence="2 5" id="KW-0812">Transmembrane</keyword>
<dbReference type="Gene3D" id="1.20.1070.10">
    <property type="entry name" value="Rhodopsin 7-helix transmembrane proteins"/>
    <property type="match status" value="1"/>
</dbReference>
<keyword evidence="5" id="KW-0297">G-protein coupled receptor</keyword>
<dbReference type="AlphaFoldDB" id="A0AAD1WGM1"/>
<evidence type="ECO:0000256" key="5">
    <source>
        <dbReference type="RuleBase" id="RU000688"/>
    </source>
</evidence>
<dbReference type="EMBL" id="OW240918">
    <property type="protein sequence ID" value="CAH2304908.1"/>
    <property type="molecule type" value="Genomic_DNA"/>
</dbReference>
<keyword evidence="5 9" id="KW-0675">Receptor</keyword>
<evidence type="ECO:0000256" key="1">
    <source>
        <dbReference type="ARBA" id="ARBA00004370"/>
    </source>
</evidence>
<dbReference type="Proteomes" id="UP001295444">
    <property type="component" value="Chromosome 07"/>
</dbReference>
<accession>A0AAD1WGM1</accession>
<reference evidence="9" key="1">
    <citation type="submission" date="2022-03" db="EMBL/GenBank/DDBJ databases">
        <authorList>
            <person name="Alioto T."/>
            <person name="Alioto T."/>
            <person name="Gomez Garrido J."/>
        </authorList>
    </citation>
    <scope>NUCLEOTIDE SEQUENCE</scope>
</reference>
<keyword evidence="10" id="KW-1185">Reference proteome</keyword>
<feature type="compositionally biased region" description="Polar residues" evidence="6">
    <location>
        <begin position="415"/>
        <end position="431"/>
    </location>
</feature>
<proteinExistence type="inferred from homology"/>
<gene>
    <name evidence="9" type="ORF">PECUL_23A011302</name>
</gene>
<feature type="transmembrane region" description="Helical" evidence="7">
    <location>
        <begin position="286"/>
        <end position="306"/>
    </location>
</feature>
<keyword evidence="5" id="KW-0807">Transducer</keyword>
<dbReference type="GO" id="GO:0016020">
    <property type="term" value="C:membrane"/>
    <property type="evidence" value="ECO:0007669"/>
    <property type="project" value="UniProtKB-SubCell"/>
</dbReference>
<comment type="similarity">
    <text evidence="5">Belongs to the G-protein coupled receptor 1 family.</text>
</comment>
<evidence type="ECO:0000256" key="7">
    <source>
        <dbReference type="SAM" id="Phobius"/>
    </source>
</evidence>
<dbReference type="Pfam" id="PF00001">
    <property type="entry name" value="7tm_1"/>
    <property type="match status" value="1"/>
</dbReference>
<dbReference type="InterPro" id="IPR017452">
    <property type="entry name" value="GPCR_Rhodpsn_7TM"/>
</dbReference>
<feature type="transmembrane region" description="Helical" evidence="7">
    <location>
        <begin position="326"/>
        <end position="347"/>
    </location>
</feature>
<name>A0AAD1WGM1_PELCU</name>
<evidence type="ECO:0000259" key="8">
    <source>
        <dbReference type="PROSITE" id="PS50262"/>
    </source>
</evidence>
<dbReference type="InterPro" id="IPR052676">
    <property type="entry name" value="Zinc-sensing_GPCR"/>
</dbReference>
<dbReference type="GO" id="GO:0004930">
    <property type="term" value="F:G protein-coupled receptor activity"/>
    <property type="evidence" value="ECO:0007669"/>
    <property type="project" value="UniProtKB-KW"/>
</dbReference>
<feature type="transmembrane region" description="Helical" evidence="7">
    <location>
        <begin position="77"/>
        <end position="96"/>
    </location>
</feature>
<feature type="region of interest" description="Disordered" evidence="6">
    <location>
        <begin position="415"/>
        <end position="435"/>
    </location>
</feature>
<evidence type="ECO:0000256" key="3">
    <source>
        <dbReference type="ARBA" id="ARBA00022989"/>
    </source>
</evidence>
<evidence type="ECO:0000313" key="9">
    <source>
        <dbReference type="EMBL" id="CAH2304908.1"/>
    </source>
</evidence>
<comment type="subcellular location">
    <subcellularLocation>
        <location evidence="1">Membrane</location>
    </subcellularLocation>
</comment>
<keyword evidence="3 7" id="KW-1133">Transmembrane helix</keyword>
<dbReference type="PANTHER" id="PTHR46752">
    <property type="entry name" value="G-PROTEIN COUPLED RECEPTOR 39"/>
    <property type="match status" value="1"/>
</dbReference>
<dbReference type="PRINTS" id="PR00237">
    <property type="entry name" value="GPCRRHODOPSN"/>
</dbReference>
<sequence>MMDELPSCAQRIDSSHIPEFEVRLGVKVTLTVLYGLLLVAGLLGNSLTIRVCSVLRTRGYLQPPVSRHMVSLACSDLLLLIVGLPVELVWGVWLPFSSSPGDMACKLYSFLLEACSYATILHVATLSLERYTAICHPFRFQVLSASKTSYLLIALAWLSSLCVAVPLLFTMGSEYPLTPTAGQHSNCSWTSQSTNTLVPTSNLVTASNITLCTNLSNRWPAFQASVFSAFCVYIVVLGSVAFMCRRMMIVLMATKKGTVTVKGYVGGAEMTRSSSSEAKSARKQTIFFLGLIVATLAVCWMPNQILRIMAATTPKQEWSVHYFRTYVTLLPIADTFFYLSSVINPILYNISSKQFREVFVQVLRCRLTIEHANKAKFLHIQNSAKSSTNHKRPLILRSFRQSFSSNLAMEKPLSTFQKQPESNQTSSSGTSAAPDMELQVVKTATQENGLCESEI</sequence>
<feature type="transmembrane region" description="Helical" evidence="7">
    <location>
        <begin position="108"/>
        <end position="128"/>
    </location>
</feature>
<evidence type="ECO:0000313" key="10">
    <source>
        <dbReference type="Proteomes" id="UP001295444"/>
    </source>
</evidence>
<feature type="transmembrane region" description="Helical" evidence="7">
    <location>
        <begin position="224"/>
        <end position="244"/>
    </location>
</feature>
<organism evidence="9 10">
    <name type="scientific">Pelobates cultripes</name>
    <name type="common">Western spadefoot toad</name>
    <dbReference type="NCBI Taxonomy" id="61616"/>
    <lineage>
        <taxon>Eukaryota</taxon>
        <taxon>Metazoa</taxon>
        <taxon>Chordata</taxon>
        <taxon>Craniata</taxon>
        <taxon>Vertebrata</taxon>
        <taxon>Euteleostomi</taxon>
        <taxon>Amphibia</taxon>
        <taxon>Batrachia</taxon>
        <taxon>Anura</taxon>
        <taxon>Pelobatoidea</taxon>
        <taxon>Pelobatidae</taxon>
        <taxon>Pelobates</taxon>
    </lineage>
</organism>
<protein>
    <submittedName>
        <fullName evidence="9">G- coupled receptor 39</fullName>
    </submittedName>
</protein>
<dbReference type="PANTHER" id="PTHR46752:SF1">
    <property type="entry name" value="G-PROTEIN COUPLED RECEPTOR 39"/>
    <property type="match status" value="1"/>
</dbReference>
<evidence type="ECO:0000256" key="6">
    <source>
        <dbReference type="SAM" id="MobiDB-lite"/>
    </source>
</evidence>
<dbReference type="PROSITE" id="PS50262">
    <property type="entry name" value="G_PROTEIN_RECEP_F1_2"/>
    <property type="match status" value="1"/>
</dbReference>
<evidence type="ECO:0000256" key="4">
    <source>
        <dbReference type="ARBA" id="ARBA00023136"/>
    </source>
</evidence>